<protein>
    <submittedName>
        <fullName evidence="1">Uncharacterized protein</fullName>
    </submittedName>
</protein>
<dbReference type="AlphaFoldDB" id="A0A9D4I898"/>
<organism evidence="1 2">
    <name type="scientific">Dreissena polymorpha</name>
    <name type="common">Zebra mussel</name>
    <name type="synonym">Mytilus polymorpha</name>
    <dbReference type="NCBI Taxonomy" id="45954"/>
    <lineage>
        <taxon>Eukaryota</taxon>
        <taxon>Metazoa</taxon>
        <taxon>Spiralia</taxon>
        <taxon>Lophotrochozoa</taxon>
        <taxon>Mollusca</taxon>
        <taxon>Bivalvia</taxon>
        <taxon>Autobranchia</taxon>
        <taxon>Heteroconchia</taxon>
        <taxon>Euheterodonta</taxon>
        <taxon>Imparidentia</taxon>
        <taxon>Neoheterodontei</taxon>
        <taxon>Myida</taxon>
        <taxon>Dreissenoidea</taxon>
        <taxon>Dreissenidae</taxon>
        <taxon>Dreissena</taxon>
    </lineage>
</organism>
<gene>
    <name evidence="1" type="ORF">DPMN_185337</name>
</gene>
<dbReference type="EMBL" id="JAIWYP010000010">
    <property type="protein sequence ID" value="KAH3750803.1"/>
    <property type="molecule type" value="Genomic_DNA"/>
</dbReference>
<name>A0A9D4I898_DREPO</name>
<reference evidence="1" key="2">
    <citation type="submission" date="2020-11" db="EMBL/GenBank/DDBJ databases">
        <authorList>
            <person name="McCartney M.A."/>
            <person name="Auch B."/>
            <person name="Kono T."/>
            <person name="Mallez S."/>
            <person name="Becker A."/>
            <person name="Gohl D.M."/>
            <person name="Silverstein K.A.T."/>
            <person name="Koren S."/>
            <person name="Bechman K.B."/>
            <person name="Herman A."/>
            <person name="Abrahante J.E."/>
            <person name="Garbe J."/>
        </authorList>
    </citation>
    <scope>NUCLEOTIDE SEQUENCE</scope>
    <source>
        <strain evidence="1">Duluth1</strain>
        <tissue evidence="1">Whole animal</tissue>
    </source>
</reference>
<reference evidence="1" key="1">
    <citation type="journal article" date="2019" name="bioRxiv">
        <title>The Genome of the Zebra Mussel, Dreissena polymorpha: A Resource for Invasive Species Research.</title>
        <authorList>
            <person name="McCartney M.A."/>
            <person name="Auch B."/>
            <person name="Kono T."/>
            <person name="Mallez S."/>
            <person name="Zhang Y."/>
            <person name="Obille A."/>
            <person name="Becker A."/>
            <person name="Abrahante J.E."/>
            <person name="Garbe J."/>
            <person name="Badalamenti J.P."/>
            <person name="Herman A."/>
            <person name="Mangelson H."/>
            <person name="Liachko I."/>
            <person name="Sullivan S."/>
            <person name="Sone E.D."/>
            <person name="Koren S."/>
            <person name="Silverstein K.A.T."/>
            <person name="Beckman K.B."/>
            <person name="Gohl D.M."/>
        </authorList>
    </citation>
    <scope>NUCLEOTIDE SEQUENCE</scope>
    <source>
        <strain evidence="1">Duluth1</strain>
        <tissue evidence="1">Whole animal</tissue>
    </source>
</reference>
<dbReference type="Proteomes" id="UP000828390">
    <property type="component" value="Unassembled WGS sequence"/>
</dbReference>
<sequence length="73" mass="8256">MEENVSEINTVKKGDKGKCIVKPKINDVEVSMESNKDFRKRFGNMKLDPAHSILKTYSGDVIEQQGTAMVHFI</sequence>
<evidence type="ECO:0000313" key="2">
    <source>
        <dbReference type="Proteomes" id="UP000828390"/>
    </source>
</evidence>
<proteinExistence type="predicted"/>
<keyword evidence="2" id="KW-1185">Reference proteome</keyword>
<evidence type="ECO:0000313" key="1">
    <source>
        <dbReference type="EMBL" id="KAH3750803.1"/>
    </source>
</evidence>
<comment type="caution">
    <text evidence="1">The sequence shown here is derived from an EMBL/GenBank/DDBJ whole genome shotgun (WGS) entry which is preliminary data.</text>
</comment>
<accession>A0A9D4I898</accession>